<keyword evidence="3" id="KW-1185">Reference proteome</keyword>
<gene>
    <name evidence="2" type="ORF">ATK06_2094</name>
</gene>
<reference evidence="2 3" key="1">
    <citation type="submission" date="2017-10" db="EMBL/GenBank/DDBJ databases">
        <title>Sequencing the genomes of 1000 actinobacteria strains.</title>
        <authorList>
            <person name="Klenk H.-P."/>
        </authorList>
    </citation>
    <scope>NUCLEOTIDE SEQUENCE [LARGE SCALE GENOMIC DNA]</scope>
    <source>
        <strain evidence="2 3">DSM 20688</strain>
    </source>
</reference>
<feature type="signal peptide" evidence="1">
    <location>
        <begin position="1"/>
        <end position="23"/>
    </location>
</feature>
<evidence type="ECO:0000313" key="3">
    <source>
        <dbReference type="Proteomes" id="UP000221653"/>
    </source>
</evidence>
<accession>A0A2A9DQV0</accession>
<evidence type="ECO:0008006" key="4">
    <source>
        <dbReference type="Google" id="ProtNLM"/>
    </source>
</evidence>
<dbReference type="OrthoDB" id="4423830at2"/>
<dbReference type="EMBL" id="PDJF01000001">
    <property type="protein sequence ID" value="PFG28964.1"/>
    <property type="molecule type" value="Genomic_DNA"/>
</dbReference>
<evidence type="ECO:0000313" key="2">
    <source>
        <dbReference type="EMBL" id="PFG28964.1"/>
    </source>
</evidence>
<feature type="chain" id="PRO_5039296135" description="Substrate binding protein of glycine betaine ABC transport system" evidence="1">
    <location>
        <begin position="24"/>
        <end position="258"/>
    </location>
</feature>
<dbReference type="Proteomes" id="UP000221653">
    <property type="component" value="Unassembled WGS sequence"/>
</dbReference>
<sequence>MRFSRFRTLGVAIVCSAALGLSACSEVEPRADYISDPKVPITIAARVDRPDHMVMATLFQRVLYETGYESTVRVVADPAEEPEAWFTDPTVDLFTVCTGSMLVDTAPQMVEPLLDEIYGGTSSGKHTTGHTTESPASAFETVGDPGDVAAAELTLETLAGTLPDAFETTDPSPTSGCNYDTGYQYQEELPQNLVAIFRKTKLDRYAQDAITVIIRLITEEDLEELVADTRDPSTLREVVNAWFDANIGHMEKSPNARV</sequence>
<dbReference type="STRING" id="1724.GCA_001044175_02047"/>
<proteinExistence type="predicted"/>
<name>A0A2A9DQV0_9CORY</name>
<dbReference type="PROSITE" id="PS51257">
    <property type="entry name" value="PROKAR_LIPOPROTEIN"/>
    <property type="match status" value="1"/>
</dbReference>
<dbReference type="AlphaFoldDB" id="A0A2A9DQV0"/>
<comment type="caution">
    <text evidence="2">The sequence shown here is derived from an EMBL/GenBank/DDBJ whole genome shotgun (WGS) entry which is preliminary data.</text>
</comment>
<organism evidence="2 3">
    <name type="scientific">Corynebacterium renale</name>
    <dbReference type="NCBI Taxonomy" id="1724"/>
    <lineage>
        <taxon>Bacteria</taxon>
        <taxon>Bacillati</taxon>
        <taxon>Actinomycetota</taxon>
        <taxon>Actinomycetes</taxon>
        <taxon>Mycobacteriales</taxon>
        <taxon>Corynebacteriaceae</taxon>
        <taxon>Corynebacterium</taxon>
    </lineage>
</organism>
<evidence type="ECO:0000256" key="1">
    <source>
        <dbReference type="SAM" id="SignalP"/>
    </source>
</evidence>
<dbReference type="RefSeq" id="WP_048380507.1">
    <property type="nucleotide sequence ID" value="NZ_LDYE01000007.1"/>
</dbReference>
<keyword evidence="1" id="KW-0732">Signal</keyword>
<protein>
    <recommendedName>
        <fullName evidence="4">Substrate binding protein of glycine betaine ABC transport system</fullName>
    </recommendedName>
</protein>